<dbReference type="InterPro" id="IPR036855">
    <property type="entry name" value="Znf_CCCH_sf"/>
</dbReference>
<dbReference type="SUPFAM" id="SSF90229">
    <property type="entry name" value="CCCH zinc finger"/>
    <property type="match status" value="1"/>
</dbReference>
<dbReference type="AlphaFoldDB" id="A0AAV7YGJ2"/>
<feature type="domain" description="C3H1-type" evidence="6">
    <location>
        <begin position="81"/>
        <end position="110"/>
    </location>
</feature>
<dbReference type="Gene3D" id="4.10.1000.10">
    <property type="entry name" value="Zinc finger, CCCH-type"/>
    <property type="match status" value="1"/>
</dbReference>
<protein>
    <submittedName>
        <fullName evidence="7">Protein tis11</fullName>
    </submittedName>
</protein>
<dbReference type="EMBL" id="JAOAOG010000103">
    <property type="protein sequence ID" value="KAJ6248911.1"/>
    <property type="molecule type" value="Genomic_DNA"/>
</dbReference>
<comment type="caution">
    <text evidence="7">The sequence shown here is derived from an EMBL/GenBank/DDBJ whole genome shotgun (WGS) entry which is preliminary data.</text>
</comment>
<evidence type="ECO:0000256" key="5">
    <source>
        <dbReference type="SAM" id="MobiDB-lite"/>
    </source>
</evidence>
<dbReference type="Proteomes" id="UP001150062">
    <property type="component" value="Unassembled WGS sequence"/>
</dbReference>
<proteinExistence type="predicted"/>
<keyword evidence="3 4" id="KW-0862">Zinc</keyword>
<reference evidence="7" key="2">
    <citation type="submission" date="2022-08" db="EMBL/GenBank/DDBJ databases">
        <title>Novel sulphate-reducing endosymbionts in the free-living metamonad Anaeramoeba.</title>
        <authorList>
            <person name="Jerlstrom-Hultqvist J."/>
            <person name="Cepicka I."/>
            <person name="Gallot-Lavallee L."/>
            <person name="Salas-Leiva D."/>
            <person name="Curtis B.A."/>
            <person name="Zahonova K."/>
            <person name="Pipaliya S."/>
            <person name="Dacks J."/>
            <person name="Roger A.J."/>
        </authorList>
    </citation>
    <scope>NUCLEOTIDE SEQUENCE</scope>
    <source>
        <strain evidence="7">Busselton2</strain>
    </source>
</reference>
<dbReference type="PROSITE" id="PS50103">
    <property type="entry name" value="ZF_C3H1"/>
    <property type="match status" value="1"/>
</dbReference>
<reference evidence="8" key="1">
    <citation type="submission" date="2022-08" db="EMBL/GenBank/DDBJ databases">
        <title>Novel sulfate-reducing endosymbionts in the free-living metamonad Anaeramoeba.</title>
        <authorList>
            <person name="Jerlstrom-Hultqvist J."/>
            <person name="Cepicka I."/>
            <person name="Gallot-Lavallee L."/>
            <person name="Salas-Leiva D."/>
            <person name="Curtis B.A."/>
            <person name="Zahonova K."/>
            <person name="Pipaliya S."/>
            <person name="Dacks J."/>
            <person name="Roger A.J."/>
        </authorList>
    </citation>
    <scope>NUCLEOTIDE SEQUENCE</scope>
    <source>
        <strain evidence="8">Schooner1</strain>
    </source>
</reference>
<evidence type="ECO:0000259" key="6">
    <source>
        <dbReference type="PROSITE" id="PS50103"/>
    </source>
</evidence>
<evidence type="ECO:0000256" key="1">
    <source>
        <dbReference type="ARBA" id="ARBA00022723"/>
    </source>
</evidence>
<feature type="compositionally biased region" description="Polar residues" evidence="5">
    <location>
        <begin position="53"/>
        <end position="64"/>
    </location>
</feature>
<feature type="zinc finger region" description="C3H1-type" evidence="4">
    <location>
        <begin position="81"/>
        <end position="110"/>
    </location>
</feature>
<name>A0AAV7YGJ2_9EUKA</name>
<keyword evidence="1 4" id="KW-0479">Metal-binding</keyword>
<dbReference type="InterPro" id="IPR000571">
    <property type="entry name" value="Znf_CCCH"/>
</dbReference>
<dbReference type="EMBL" id="JANTQA010000057">
    <property type="protein sequence ID" value="KAJ3428903.1"/>
    <property type="molecule type" value="Genomic_DNA"/>
</dbReference>
<evidence type="ECO:0000256" key="2">
    <source>
        <dbReference type="ARBA" id="ARBA00022771"/>
    </source>
</evidence>
<keyword evidence="10" id="KW-1185">Reference proteome</keyword>
<sequence length="168" mass="19521">MFYQNESILIQKKPLLGLSSHDEFPLIHPLSSPFRGLLLKANSNPTTPPRQILESNNPKSSTKSENPRQLKVNNRNLKNLKYKTEVCRNFFGDECVCEFGKRCNFIHYKDKPESIALGSIHALKFLGLYHLVSNRNNSTIQQIQQPQKQQQLKQQRTRLQIFQSLSHY</sequence>
<organism evidence="7 9">
    <name type="scientific">Anaeramoeba flamelloides</name>
    <dbReference type="NCBI Taxonomy" id="1746091"/>
    <lineage>
        <taxon>Eukaryota</taxon>
        <taxon>Metamonada</taxon>
        <taxon>Anaeramoebidae</taxon>
        <taxon>Anaeramoeba</taxon>
    </lineage>
</organism>
<feature type="region of interest" description="Disordered" evidence="5">
    <location>
        <begin position="38"/>
        <end position="68"/>
    </location>
</feature>
<gene>
    <name evidence="7" type="ORF">M0812_24241</name>
    <name evidence="8" type="ORF">M0813_00064</name>
</gene>
<keyword evidence="2 4" id="KW-0863">Zinc-finger</keyword>
<evidence type="ECO:0000313" key="10">
    <source>
        <dbReference type="Proteomes" id="UP001150062"/>
    </source>
</evidence>
<dbReference type="GO" id="GO:0008270">
    <property type="term" value="F:zinc ion binding"/>
    <property type="evidence" value="ECO:0007669"/>
    <property type="project" value="UniProtKB-KW"/>
</dbReference>
<accession>A0AAV7YGJ2</accession>
<evidence type="ECO:0000313" key="8">
    <source>
        <dbReference type="EMBL" id="KAJ6248911.1"/>
    </source>
</evidence>
<evidence type="ECO:0000256" key="3">
    <source>
        <dbReference type="ARBA" id="ARBA00022833"/>
    </source>
</evidence>
<evidence type="ECO:0000313" key="7">
    <source>
        <dbReference type="EMBL" id="KAJ3428903.1"/>
    </source>
</evidence>
<evidence type="ECO:0000313" key="9">
    <source>
        <dbReference type="Proteomes" id="UP001146793"/>
    </source>
</evidence>
<evidence type="ECO:0000256" key="4">
    <source>
        <dbReference type="PROSITE-ProRule" id="PRU00723"/>
    </source>
</evidence>
<dbReference type="Proteomes" id="UP001146793">
    <property type="component" value="Unassembled WGS sequence"/>
</dbReference>